<feature type="transmembrane region" description="Helical" evidence="1">
    <location>
        <begin position="853"/>
        <end position="877"/>
    </location>
</feature>
<dbReference type="EMBL" id="JAKKPZ010000078">
    <property type="protein sequence ID" value="KAI1703682.1"/>
    <property type="molecule type" value="Genomic_DNA"/>
</dbReference>
<feature type="transmembrane region" description="Helical" evidence="1">
    <location>
        <begin position="735"/>
        <end position="754"/>
    </location>
</feature>
<reference evidence="2" key="1">
    <citation type="submission" date="2022-01" db="EMBL/GenBank/DDBJ databases">
        <title>Genome Sequence Resource for Two Populations of Ditylenchus destructor, the Migratory Endoparasitic Phytonematode.</title>
        <authorList>
            <person name="Zhang H."/>
            <person name="Lin R."/>
            <person name="Xie B."/>
        </authorList>
    </citation>
    <scope>NUCLEOTIDE SEQUENCE</scope>
    <source>
        <strain evidence="2">BazhouSP</strain>
    </source>
</reference>
<proteinExistence type="predicted"/>
<feature type="transmembrane region" description="Helical" evidence="1">
    <location>
        <begin position="963"/>
        <end position="986"/>
    </location>
</feature>
<dbReference type="Proteomes" id="UP001201812">
    <property type="component" value="Unassembled WGS sequence"/>
</dbReference>
<accession>A0AAD4MS68</accession>
<organism evidence="2 3">
    <name type="scientific">Ditylenchus destructor</name>
    <dbReference type="NCBI Taxonomy" id="166010"/>
    <lineage>
        <taxon>Eukaryota</taxon>
        <taxon>Metazoa</taxon>
        <taxon>Ecdysozoa</taxon>
        <taxon>Nematoda</taxon>
        <taxon>Chromadorea</taxon>
        <taxon>Rhabditida</taxon>
        <taxon>Tylenchina</taxon>
        <taxon>Tylenchomorpha</taxon>
        <taxon>Sphaerularioidea</taxon>
        <taxon>Anguinidae</taxon>
        <taxon>Anguininae</taxon>
        <taxon>Ditylenchus</taxon>
    </lineage>
</organism>
<gene>
    <name evidence="2" type="ORF">DdX_14735</name>
</gene>
<protein>
    <submittedName>
        <fullName evidence="2">MeTHuselah like protein</fullName>
    </submittedName>
</protein>
<dbReference type="AlphaFoldDB" id="A0AAD4MS68"/>
<evidence type="ECO:0000313" key="2">
    <source>
        <dbReference type="EMBL" id="KAI1703682.1"/>
    </source>
</evidence>
<keyword evidence="1" id="KW-0812">Transmembrane</keyword>
<feature type="transmembrane region" description="Helical" evidence="1">
    <location>
        <begin position="775"/>
        <end position="793"/>
    </location>
</feature>
<evidence type="ECO:0000256" key="1">
    <source>
        <dbReference type="SAM" id="Phobius"/>
    </source>
</evidence>
<feature type="transmembrane region" description="Helical" evidence="1">
    <location>
        <begin position="931"/>
        <end position="951"/>
    </location>
</feature>
<evidence type="ECO:0000313" key="3">
    <source>
        <dbReference type="Proteomes" id="UP001201812"/>
    </source>
</evidence>
<feature type="transmembrane region" description="Helical" evidence="1">
    <location>
        <begin position="889"/>
        <end position="910"/>
    </location>
</feature>
<feature type="transmembrane region" description="Helical" evidence="1">
    <location>
        <begin position="813"/>
        <end position="832"/>
    </location>
</feature>
<comment type="caution">
    <text evidence="2">The sequence shown here is derived from an EMBL/GenBank/DDBJ whole genome shotgun (WGS) entry which is preliminary data.</text>
</comment>
<name>A0AAD4MS68_9BILA</name>
<keyword evidence="1" id="KW-1133">Transmembrane helix</keyword>
<sequence length="1002" mass="114554">MQKSDGNITVYISNDTNVDEGSLWHPLLVFDWLKWSILYKPGECFYGSQLLHGDISRQFCVCMRRNVTEKFCKGTLGQKPTRGLSQVNHYGYLELCDYDQCYSFFMNVTYDNETRNALFSCSSPVPLDEDEILAPANVELTFPFPFSKNRSVCNESPLLLENVTFIPTRYVYLYLTPIDPYGYSSQPRLQLILSFDKNAQLIADGYKFQFNESQGNCSSLDRSKQRACFCATDECAKSICTTNSRQHFDPEFYSSGDQYYHFFGNWTTDHLNEYYFKMNTNNVTSIAWLWCRSASLFINGKNQSNIHFAYGTNSILSKPEEMNFLHPTMCKDSEYLLNIQKAVNSTNITVYVSNDTNVDEGSLWHPLLVFDWLKWSRLYKPGECFYESQLLHGDISRQFCVCMRRNVTEKFCKGTLGQKPTRGLSQVTDEALSEEPHTYSYDASTETSITHSESEIRFDETFNNSSMSLENVCDTIETISQQKNISQEVVTSVLTKLDELTSNASMNITPRMASRLLTSLNSLMKNSPSDIDFKDGESFAVRRTSVNCSMADSAQEWPIMKDVIRYPENLAAEHRISIEIPRKTVCNESEKQEFIIVYYVFHNQALFSSNDNDRNPCDPSMHVPKEASVVSATLLKKWNMEEVHRIPNNGGHKIMARIVYPAESVKNPLHGSVKLAYWTGTDWVVSDVAEMRTFGNYYQYDIGHLTDFTLIVDGLEMDPILCNAVLNVFSITLNFFSFGGLLVLIACMMVKWLIPNGNYWDKVRRKRVNQREDRIRFVHYVTLALFHFCFAMFVDSRDLFWPISCEIAAMMNYALLLGCICITTLQFMNTMNIDMRSQALERIIRCASGKWHIILIGIGGPISSVILLSVFMPGFFTRKDSFCWIRPDYVVPAVVVPLSLVVINAIIGLVKISMRTMPQGKVSGVSFKASVVTATVILLLCMQLMLGAPWICQYFALSAPNLVVSHYIFTITIGSQGLLFFVLFCYRKLNIYCLQYFHSKSL</sequence>
<keyword evidence="1" id="KW-0472">Membrane</keyword>
<keyword evidence="3" id="KW-1185">Reference proteome</keyword>